<dbReference type="GO" id="GO:0000139">
    <property type="term" value="C:Golgi membrane"/>
    <property type="evidence" value="ECO:0007669"/>
    <property type="project" value="GOC"/>
</dbReference>
<dbReference type="GeneID" id="19881903"/>
<dbReference type="OMA" id="FFICYEC"/>
<dbReference type="Pfam" id="PF01412">
    <property type="entry name" value="ArfGap"/>
    <property type="match status" value="1"/>
</dbReference>
<evidence type="ECO:0000256" key="3">
    <source>
        <dbReference type="ARBA" id="ARBA00022771"/>
    </source>
</evidence>
<dbReference type="InParanoid" id="L2GMV7"/>
<dbReference type="VEuPathDB" id="MicrosporidiaDB:VICG_01192"/>
<dbReference type="PANTHER" id="PTHR45686:SF4">
    <property type="entry name" value="ADP-RIBOSYLATION FACTOR GTPASE ACTIVATING PROTEIN 3, ISOFORM H"/>
    <property type="match status" value="1"/>
</dbReference>
<evidence type="ECO:0000256" key="2">
    <source>
        <dbReference type="ARBA" id="ARBA00022723"/>
    </source>
</evidence>
<gene>
    <name evidence="8" type="ORF">VICG_01192</name>
</gene>
<keyword evidence="1" id="KW-0343">GTPase activation</keyword>
<dbReference type="PRINTS" id="PR00405">
    <property type="entry name" value="REVINTRACTNG"/>
</dbReference>
<accession>L2GMV7</accession>
<evidence type="ECO:0000256" key="4">
    <source>
        <dbReference type="ARBA" id="ARBA00022833"/>
    </source>
</evidence>
<dbReference type="HOGENOM" id="CLU_109502_0_0_1"/>
<organism evidence="8 9">
    <name type="scientific">Vittaforma corneae (strain ATCC 50505)</name>
    <name type="common">Microsporidian parasite</name>
    <name type="synonym">Nosema corneum</name>
    <dbReference type="NCBI Taxonomy" id="993615"/>
    <lineage>
        <taxon>Eukaryota</taxon>
        <taxon>Fungi</taxon>
        <taxon>Fungi incertae sedis</taxon>
        <taxon>Microsporidia</taxon>
        <taxon>Nosematidae</taxon>
        <taxon>Vittaforma</taxon>
    </lineage>
</organism>
<dbReference type="AlphaFoldDB" id="L2GMV7"/>
<evidence type="ECO:0000256" key="5">
    <source>
        <dbReference type="PROSITE-ProRule" id="PRU00288"/>
    </source>
</evidence>
<protein>
    <recommendedName>
        <fullName evidence="7">Arf-GAP domain-containing protein</fullName>
    </recommendedName>
</protein>
<keyword evidence="3 5" id="KW-0863">Zinc-finger</keyword>
<name>L2GMV7_VITCO</name>
<evidence type="ECO:0000313" key="8">
    <source>
        <dbReference type="EMBL" id="ELA41840.1"/>
    </source>
</evidence>
<sequence>MLNNKYNTDKVNEFLDYLMNLSYNKKCADCGKSNPSWADLTHSFFICYECSALHRRLGAHRSRVKSAQMDSWTTEELRRMHVGGNKYSHKITQNSDFSIRYKDTKDFTAYLDEKERQSRANEPEDSFMNRSRQTSLKRDMVVVEKKPKPKFSDWIESSDEENDPKSIENTLSQITQEEEDDVGLVVSKPGSKIKKSVKPSRSPFSFSVKEHQENEINDEK</sequence>
<dbReference type="PROSITE" id="PS50115">
    <property type="entry name" value="ARFGAP"/>
    <property type="match status" value="1"/>
</dbReference>
<dbReference type="InterPro" id="IPR038508">
    <property type="entry name" value="ArfGAP_dom_sf"/>
</dbReference>
<evidence type="ECO:0000256" key="6">
    <source>
        <dbReference type="SAM" id="MobiDB-lite"/>
    </source>
</evidence>
<dbReference type="PANTHER" id="PTHR45686">
    <property type="entry name" value="ADP-RIBOSYLATION FACTOR GTPASE ACTIVATING PROTEIN 3, ISOFORM H-RELATED"/>
    <property type="match status" value="1"/>
</dbReference>
<dbReference type="InterPro" id="IPR037278">
    <property type="entry name" value="ARFGAP/RecO"/>
</dbReference>
<feature type="region of interest" description="Disordered" evidence="6">
    <location>
        <begin position="152"/>
        <end position="220"/>
    </location>
</feature>
<dbReference type="GO" id="GO:0048205">
    <property type="term" value="P:COPI coating of Golgi vesicle"/>
    <property type="evidence" value="ECO:0007669"/>
    <property type="project" value="TreeGrafter"/>
</dbReference>
<keyword evidence="2" id="KW-0479">Metal-binding</keyword>
<feature type="region of interest" description="Disordered" evidence="6">
    <location>
        <begin position="112"/>
        <end position="134"/>
    </location>
</feature>
<keyword evidence="9" id="KW-1185">Reference proteome</keyword>
<evidence type="ECO:0000313" key="9">
    <source>
        <dbReference type="Proteomes" id="UP000011082"/>
    </source>
</evidence>
<dbReference type="GO" id="GO:0005096">
    <property type="term" value="F:GTPase activator activity"/>
    <property type="evidence" value="ECO:0007669"/>
    <property type="project" value="UniProtKB-KW"/>
</dbReference>
<evidence type="ECO:0000259" key="7">
    <source>
        <dbReference type="PROSITE" id="PS50115"/>
    </source>
</evidence>
<dbReference type="Gene3D" id="1.10.220.150">
    <property type="entry name" value="Arf GTPase activating protein"/>
    <property type="match status" value="1"/>
</dbReference>
<dbReference type="EMBL" id="JH370138">
    <property type="protein sequence ID" value="ELA41840.1"/>
    <property type="molecule type" value="Genomic_DNA"/>
</dbReference>
<keyword evidence="4" id="KW-0862">Zinc</keyword>
<evidence type="ECO:0000256" key="1">
    <source>
        <dbReference type="ARBA" id="ARBA00022468"/>
    </source>
</evidence>
<feature type="domain" description="Arf-GAP" evidence="7">
    <location>
        <begin position="12"/>
        <end position="91"/>
    </location>
</feature>
<dbReference type="Proteomes" id="UP000011082">
    <property type="component" value="Unassembled WGS sequence"/>
</dbReference>
<dbReference type="RefSeq" id="XP_007604638.1">
    <property type="nucleotide sequence ID" value="XM_007604576.1"/>
</dbReference>
<reference evidence="9" key="1">
    <citation type="submission" date="2011-05" db="EMBL/GenBank/DDBJ databases">
        <title>The genome sequence of Vittaforma corneae strain ATCC 50505.</title>
        <authorList>
            <consortium name="The Broad Institute Genome Sequencing Platform"/>
            <person name="Cuomo C."/>
            <person name="Didier E."/>
            <person name="Bowers L."/>
            <person name="Young S.K."/>
            <person name="Zeng Q."/>
            <person name="Gargeya S."/>
            <person name="Fitzgerald M."/>
            <person name="Haas B."/>
            <person name="Abouelleil A."/>
            <person name="Alvarado L."/>
            <person name="Arachchi H.M."/>
            <person name="Berlin A."/>
            <person name="Chapman S.B."/>
            <person name="Gearin G."/>
            <person name="Goldberg J."/>
            <person name="Griggs A."/>
            <person name="Gujja S."/>
            <person name="Hansen M."/>
            <person name="Heiman D."/>
            <person name="Howarth C."/>
            <person name="Larimer J."/>
            <person name="Lui A."/>
            <person name="MacDonald P.J.P."/>
            <person name="McCowen C."/>
            <person name="Montmayeur A."/>
            <person name="Murphy C."/>
            <person name="Neiman D."/>
            <person name="Pearson M."/>
            <person name="Priest M."/>
            <person name="Roberts A."/>
            <person name="Saif S."/>
            <person name="Shea T."/>
            <person name="Sisk P."/>
            <person name="Stolte C."/>
            <person name="Sykes S."/>
            <person name="Wortman J."/>
            <person name="Nusbaum C."/>
            <person name="Birren B."/>
        </authorList>
    </citation>
    <scope>NUCLEOTIDE SEQUENCE [LARGE SCALE GENOMIC DNA]</scope>
    <source>
        <strain evidence="9">ATCC 50505</strain>
    </source>
</reference>
<dbReference type="SMART" id="SM00105">
    <property type="entry name" value="ArfGap"/>
    <property type="match status" value="1"/>
</dbReference>
<dbReference type="STRING" id="993615.L2GMV7"/>
<dbReference type="SUPFAM" id="SSF57863">
    <property type="entry name" value="ArfGap/RecO-like zinc finger"/>
    <property type="match status" value="1"/>
</dbReference>
<dbReference type="OrthoDB" id="2195824at2759"/>
<feature type="compositionally biased region" description="Basic and acidic residues" evidence="6">
    <location>
        <begin position="208"/>
        <end position="220"/>
    </location>
</feature>
<dbReference type="InterPro" id="IPR001164">
    <property type="entry name" value="ArfGAP_dom"/>
</dbReference>
<proteinExistence type="predicted"/>
<dbReference type="GO" id="GO:0008270">
    <property type="term" value="F:zinc ion binding"/>
    <property type="evidence" value="ECO:0007669"/>
    <property type="project" value="UniProtKB-KW"/>
</dbReference>
<feature type="compositionally biased region" description="Basic and acidic residues" evidence="6">
    <location>
        <begin position="112"/>
        <end position="122"/>
    </location>
</feature>